<name>A0A2V2NHE1_9EURY</name>
<organism evidence="1 2">
    <name type="scientific">Methanospirillum stamsii</name>
    <dbReference type="NCBI Taxonomy" id="1277351"/>
    <lineage>
        <taxon>Archaea</taxon>
        <taxon>Methanobacteriati</taxon>
        <taxon>Methanobacteriota</taxon>
        <taxon>Stenosarchaea group</taxon>
        <taxon>Methanomicrobia</taxon>
        <taxon>Methanomicrobiales</taxon>
        <taxon>Methanospirillaceae</taxon>
        <taxon>Methanospirillum</taxon>
    </lineage>
</organism>
<sequence length="60" mass="6684">MEIPYGNENICQFCGKPAIGIEILGCCKQVVCEEHASSFLKNLSPGEHLNADACYYVRYL</sequence>
<dbReference type="EMBL" id="QGMZ01000014">
    <property type="protein sequence ID" value="PWR75021.1"/>
    <property type="molecule type" value="Genomic_DNA"/>
</dbReference>
<evidence type="ECO:0000313" key="2">
    <source>
        <dbReference type="Proteomes" id="UP000245934"/>
    </source>
</evidence>
<dbReference type="RefSeq" id="WP_109940452.1">
    <property type="nucleotide sequence ID" value="NZ_CP176366.1"/>
</dbReference>
<proteinExistence type="predicted"/>
<evidence type="ECO:0000313" key="1">
    <source>
        <dbReference type="EMBL" id="PWR75021.1"/>
    </source>
</evidence>
<dbReference type="Proteomes" id="UP000245934">
    <property type="component" value="Unassembled WGS sequence"/>
</dbReference>
<dbReference type="GeneID" id="97611096"/>
<reference evidence="1 2" key="1">
    <citation type="submission" date="2018-05" db="EMBL/GenBank/DDBJ databases">
        <title>Draft genome of Methanospirillum stamsii Pt1.</title>
        <authorList>
            <person name="Dueholm M.S."/>
            <person name="Nielsen P.H."/>
            <person name="Bakmann L.F."/>
            <person name="Otzen D.E."/>
        </authorList>
    </citation>
    <scope>NUCLEOTIDE SEQUENCE [LARGE SCALE GENOMIC DNA]</scope>
    <source>
        <strain evidence="1 2">Pt1</strain>
    </source>
</reference>
<comment type="caution">
    <text evidence="1">The sequence shown here is derived from an EMBL/GenBank/DDBJ whole genome shotgun (WGS) entry which is preliminary data.</text>
</comment>
<dbReference type="AlphaFoldDB" id="A0A2V2NHE1"/>
<gene>
    <name evidence="1" type="ORF">DLD82_07310</name>
</gene>
<keyword evidence="2" id="KW-1185">Reference proteome</keyword>
<accession>A0A2V2NHE1</accession>
<protein>
    <submittedName>
        <fullName evidence="1">Uncharacterized protein</fullName>
    </submittedName>
</protein>
<dbReference type="OrthoDB" id="115600at2157"/>